<dbReference type="HAMAP" id="MF_01082">
    <property type="entry name" value="TruD"/>
    <property type="match status" value="1"/>
</dbReference>
<comment type="caution">
    <text evidence="6">The sequence shown here is derived from an EMBL/GenBank/DDBJ whole genome shotgun (WGS) entry which is preliminary data.</text>
</comment>
<comment type="function">
    <text evidence="4">Responsible for synthesis of pseudouridine from uracil-13 in transfer RNAs.</text>
</comment>
<dbReference type="RefSeq" id="WP_075368054.1">
    <property type="nucleotide sequence ID" value="NZ_MSDQ01000006.1"/>
</dbReference>
<feature type="domain" description="TRUD" evidence="5">
    <location>
        <begin position="162"/>
        <end position="308"/>
    </location>
</feature>
<proteinExistence type="inferred from homology"/>
<dbReference type="InterPro" id="IPR050170">
    <property type="entry name" value="TruD_pseudoU_synthase"/>
</dbReference>
<dbReference type="PANTHER" id="PTHR47811">
    <property type="entry name" value="TRNA PSEUDOURIDINE SYNTHASE D"/>
    <property type="match status" value="1"/>
</dbReference>
<dbReference type="PANTHER" id="PTHR47811:SF1">
    <property type="entry name" value="TRNA PSEUDOURIDINE SYNTHASE D"/>
    <property type="match status" value="1"/>
</dbReference>
<gene>
    <name evidence="4" type="primary">truD</name>
    <name evidence="6" type="ORF">BTW10_02725</name>
</gene>
<dbReference type="SUPFAM" id="SSF55120">
    <property type="entry name" value="Pseudouridine synthase"/>
    <property type="match status" value="1"/>
</dbReference>
<dbReference type="Gene3D" id="3.30.2350.20">
    <property type="entry name" value="TruD, catalytic domain"/>
    <property type="match status" value="1"/>
</dbReference>
<evidence type="ECO:0000256" key="2">
    <source>
        <dbReference type="ARBA" id="ARBA00022694"/>
    </source>
</evidence>
<dbReference type="InterPro" id="IPR020119">
    <property type="entry name" value="PsdUridine_synth_TruD_CS"/>
</dbReference>
<evidence type="ECO:0000256" key="3">
    <source>
        <dbReference type="ARBA" id="ARBA00023235"/>
    </source>
</evidence>
<evidence type="ECO:0000313" key="7">
    <source>
        <dbReference type="Proteomes" id="UP000186806"/>
    </source>
</evidence>
<dbReference type="GO" id="GO:0003723">
    <property type="term" value="F:RNA binding"/>
    <property type="evidence" value="ECO:0007669"/>
    <property type="project" value="InterPro"/>
</dbReference>
<dbReference type="PROSITE" id="PS50984">
    <property type="entry name" value="TRUD"/>
    <property type="match status" value="1"/>
</dbReference>
<dbReference type="EMBL" id="MSDQ01000006">
    <property type="protein sequence ID" value="OLO12405.1"/>
    <property type="molecule type" value="Genomic_DNA"/>
</dbReference>
<evidence type="ECO:0000256" key="4">
    <source>
        <dbReference type="HAMAP-Rule" id="MF_01082"/>
    </source>
</evidence>
<sequence length="348" mass="38855">MIDMSLWPPDWPRVHGGPLAAGEFRMTPEDFLVEEVFDFAPEGQGEHLWLWIEKRDLTTPEAAKHVARVCGVRPRDVGYSGLKDRIAVTRQWLSVHLPGRDAPAALATQLSDVGIVVQEARRHPRKLKRGVHRANHFTLRLSGEIAAHPDLTRRWQRLCADGVPNYFGPQRFGREGRNLVLAQKAFARGWRKRDDPHGMQLSAARSFLFNEVLAMRLRAQTWRTPRPGDVLALAGTASRFVADEIDSALHERAARGDVAPTGPLWGRGRLESGAEVAEEEARLAARHEVLMQGLEAAGVRMDRRTLCVPLDAPSLEHEASNRVTLGFGLPRGAFATSVLRELMHHPLL</sequence>
<comment type="catalytic activity">
    <reaction evidence="4">
        <text>uridine(13) in tRNA = pseudouridine(13) in tRNA</text>
        <dbReference type="Rhea" id="RHEA:42540"/>
        <dbReference type="Rhea" id="RHEA-COMP:10105"/>
        <dbReference type="Rhea" id="RHEA-COMP:10106"/>
        <dbReference type="ChEBI" id="CHEBI:65314"/>
        <dbReference type="ChEBI" id="CHEBI:65315"/>
        <dbReference type="EC" id="5.4.99.27"/>
    </reaction>
</comment>
<accession>A0A1Q8TFE5</accession>
<dbReference type="GO" id="GO:0160150">
    <property type="term" value="F:tRNA pseudouridine(13) synthase activity"/>
    <property type="evidence" value="ECO:0007669"/>
    <property type="project" value="UniProtKB-EC"/>
</dbReference>
<keyword evidence="7" id="KW-1185">Reference proteome</keyword>
<protein>
    <recommendedName>
        <fullName evidence="4">tRNA pseudouridine synthase D</fullName>
        <ecNumber evidence="4">5.4.99.27</ecNumber>
    </recommendedName>
    <alternativeName>
        <fullName evidence="4">tRNA pseudouridine(13) synthase</fullName>
    </alternativeName>
    <alternativeName>
        <fullName evidence="4">tRNA pseudouridylate synthase D</fullName>
    </alternativeName>
    <alternativeName>
        <fullName evidence="4">tRNA-uridine isomerase D</fullName>
    </alternativeName>
</protein>
<dbReference type="Pfam" id="PF01142">
    <property type="entry name" value="TruD"/>
    <property type="match status" value="2"/>
</dbReference>
<comment type="similarity">
    <text evidence="1 4">Belongs to the pseudouridine synthase TruD family.</text>
</comment>
<feature type="active site" description="Nucleophile" evidence="4">
    <location>
        <position position="84"/>
    </location>
</feature>
<dbReference type="EC" id="5.4.99.27" evidence="4"/>
<dbReference type="Gene3D" id="3.30.2340.10">
    <property type="entry name" value="TruD, insertion domain"/>
    <property type="match status" value="1"/>
</dbReference>
<dbReference type="STRING" id="223900.GCA_000821045_01734"/>
<dbReference type="AlphaFoldDB" id="A0A1Q8TFE5"/>
<name>A0A1Q8TFE5_9GAMM</name>
<dbReference type="InterPro" id="IPR011760">
    <property type="entry name" value="PsdUridine_synth_TruD_insert"/>
</dbReference>
<dbReference type="InterPro" id="IPR042214">
    <property type="entry name" value="TruD_catalytic"/>
</dbReference>
<evidence type="ECO:0000313" key="6">
    <source>
        <dbReference type="EMBL" id="OLO12405.1"/>
    </source>
</evidence>
<organism evidence="6 7">
    <name type="scientific">Chromohalobacter japonicus</name>
    <dbReference type="NCBI Taxonomy" id="223900"/>
    <lineage>
        <taxon>Bacteria</taxon>
        <taxon>Pseudomonadati</taxon>
        <taxon>Pseudomonadota</taxon>
        <taxon>Gammaproteobacteria</taxon>
        <taxon>Oceanospirillales</taxon>
        <taxon>Halomonadaceae</taxon>
        <taxon>Chromohalobacter</taxon>
    </lineage>
</organism>
<dbReference type="InterPro" id="IPR020103">
    <property type="entry name" value="PsdUridine_synth_cat_dom_sf"/>
</dbReference>
<dbReference type="GO" id="GO:0031119">
    <property type="term" value="P:tRNA pseudouridine synthesis"/>
    <property type="evidence" value="ECO:0007669"/>
    <property type="project" value="UniProtKB-UniRule"/>
</dbReference>
<dbReference type="PROSITE" id="PS01268">
    <property type="entry name" value="UPF0024"/>
    <property type="match status" value="1"/>
</dbReference>
<keyword evidence="2 4" id="KW-0819">tRNA processing</keyword>
<reference evidence="6 7" key="1">
    <citation type="submission" date="2016-12" db="EMBL/GenBank/DDBJ databases">
        <title>Draft genome sequences of strains Salinicola socius SMB35, Salinicola sp. MH3R3-1 and Chromohalobacter sp. SMB17 from the Verkhnekamsk potash mining region of Russia.</title>
        <authorList>
            <person name="Mavrodi D.V."/>
            <person name="Olsson B.E."/>
            <person name="Korsakova E.S."/>
            <person name="Pyankova A."/>
            <person name="Mavrodi O.V."/>
            <person name="Plotnikova E.G."/>
        </authorList>
    </citation>
    <scope>NUCLEOTIDE SEQUENCE [LARGE SCALE GENOMIC DNA]</scope>
    <source>
        <strain evidence="6 7">SMB17</strain>
    </source>
</reference>
<dbReference type="InterPro" id="IPR001656">
    <property type="entry name" value="PsdUridine_synth_TruD"/>
</dbReference>
<keyword evidence="3 4" id="KW-0413">Isomerase</keyword>
<dbReference type="CDD" id="cd02575">
    <property type="entry name" value="PseudoU_synth_EcTruD"/>
    <property type="match status" value="1"/>
</dbReference>
<evidence type="ECO:0000259" key="5">
    <source>
        <dbReference type="PROSITE" id="PS50984"/>
    </source>
</evidence>
<dbReference type="InterPro" id="IPR043165">
    <property type="entry name" value="TruD_insert_sf"/>
</dbReference>
<evidence type="ECO:0000256" key="1">
    <source>
        <dbReference type="ARBA" id="ARBA00007953"/>
    </source>
</evidence>
<dbReference type="Proteomes" id="UP000186806">
    <property type="component" value="Unassembled WGS sequence"/>
</dbReference>
<dbReference type="GO" id="GO:0005829">
    <property type="term" value="C:cytosol"/>
    <property type="evidence" value="ECO:0007669"/>
    <property type="project" value="TreeGrafter"/>
</dbReference>